<evidence type="ECO:0000313" key="2">
    <source>
        <dbReference type="Proteomes" id="UP000823749"/>
    </source>
</evidence>
<keyword evidence="2" id="KW-1185">Reference proteome</keyword>
<gene>
    <name evidence="1" type="ORF">RHGRI_011731</name>
</gene>
<dbReference type="EMBL" id="JACTNZ010000004">
    <property type="protein sequence ID" value="KAG5553959.1"/>
    <property type="molecule type" value="Genomic_DNA"/>
</dbReference>
<comment type="caution">
    <text evidence="1">The sequence shown here is derived from an EMBL/GenBank/DDBJ whole genome shotgun (WGS) entry which is preliminary data.</text>
</comment>
<sequence length="54" mass="6115">MVSSYNMLDAESVEKTLDFQILLWCTSDMLYVDEAVGSTIAWPADKVLMDSKPR</sequence>
<proteinExistence type="predicted"/>
<dbReference type="Proteomes" id="UP000823749">
    <property type="component" value="Chromosome 4"/>
</dbReference>
<accession>A0AAV6KPA4</accession>
<protein>
    <submittedName>
        <fullName evidence="1">Uncharacterized protein</fullName>
    </submittedName>
</protein>
<evidence type="ECO:0000313" key="1">
    <source>
        <dbReference type="EMBL" id="KAG5553959.1"/>
    </source>
</evidence>
<dbReference type="AlphaFoldDB" id="A0AAV6KPA4"/>
<organism evidence="1 2">
    <name type="scientific">Rhododendron griersonianum</name>
    <dbReference type="NCBI Taxonomy" id="479676"/>
    <lineage>
        <taxon>Eukaryota</taxon>
        <taxon>Viridiplantae</taxon>
        <taxon>Streptophyta</taxon>
        <taxon>Embryophyta</taxon>
        <taxon>Tracheophyta</taxon>
        <taxon>Spermatophyta</taxon>
        <taxon>Magnoliopsida</taxon>
        <taxon>eudicotyledons</taxon>
        <taxon>Gunneridae</taxon>
        <taxon>Pentapetalae</taxon>
        <taxon>asterids</taxon>
        <taxon>Ericales</taxon>
        <taxon>Ericaceae</taxon>
        <taxon>Ericoideae</taxon>
        <taxon>Rhodoreae</taxon>
        <taxon>Rhododendron</taxon>
    </lineage>
</organism>
<name>A0AAV6KPA4_9ERIC</name>
<reference evidence="1" key="1">
    <citation type="submission" date="2020-08" db="EMBL/GenBank/DDBJ databases">
        <title>Plant Genome Project.</title>
        <authorList>
            <person name="Zhang R.-G."/>
        </authorList>
    </citation>
    <scope>NUCLEOTIDE SEQUENCE</scope>
    <source>
        <strain evidence="1">WSP0</strain>
        <tissue evidence="1">Leaf</tissue>
    </source>
</reference>